<dbReference type="InterPro" id="IPR027478">
    <property type="entry name" value="LdcA_N"/>
</dbReference>
<evidence type="ECO:0000313" key="6">
    <source>
        <dbReference type="Proteomes" id="UP001057580"/>
    </source>
</evidence>
<comment type="similarity">
    <text evidence="1">Belongs to the peptidase S66 family.</text>
</comment>
<dbReference type="Pfam" id="PF02016">
    <property type="entry name" value="Peptidase_S66"/>
    <property type="match status" value="1"/>
</dbReference>
<dbReference type="Proteomes" id="UP001057580">
    <property type="component" value="Chromosome"/>
</dbReference>
<dbReference type="SUPFAM" id="SSF141986">
    <property type="entry name" value="LD-carboxypeptidase A C-terminal domain-like"/>
    <property type="match status" value="1"/>
</dbReference>
<dbReference type="RefSeq" id="WP_260591965.1">
    <property type="nucleotide sequence ID" value="NZ_CP104003.1"/>
</dbReference>
<keyword evidence="6" id="KW-1185">Reference proteome</keyword>
<dbReference type="AlphaFoldDB" id="A0A9E7QZM3"/>
<name>A0A9E7QZM3_9EURY</name>
<dbReference type="Gene3D" id="3.50.30.60">
    <property type="entry name" value="LD-carboxypeptidase A C-terminal domain-like"/>
    <property type="match status" value="1"/>
</dbReference>
<feature type="domain" description="LD-carboxypeptidase N-terminal" evidence="3">
    <location>
        <begin position="19"/>
        <end position="138"/>
    </location>
</feature>
<keyword evidence="2" id="KW-0378">Hydrolase</keyword>
<proteinExistence type="inferred from homology"/>
<protein>
    <submittedName>
        <fullName evidence="5">LD-carboxypeptidase</fullName>
    </submittedName>
</protein>
<dbReference type="EMBL" id="CP104003">
    <property type="protein sequence ID" value="UWM52970.1"/>
    <property type="molecule type" value="Genomic_DNA"/>
</dbReference>
<evidence type="ECO:0000256" key="2">
    <source>
        <dbReference type="ARBA" id="ARBA00022801"/>
    </source>
</evidence>
<reference evidence="5" key="1">
    <citation type="submission" date="2022-09" db="EMBL/GenBank/DDBJ databases">
        <title>Diverse halophilic archaea isolated from saline environments.</title>
        <authorList>
            <person name="Cui H.-L."/>
        </authorList>
    </citation>
    <scope>NUCLEOTIDE SEQUENCE</scope>
    <source>
        <strain evidence="5">ZS-35-S2</strain>
    </source>
</reference>
<dbReference type="InterPro" id="IPR040921">
    <property type="entry name" value="Peptidase_S66C"/>
</dbReference>
<evidence type="ECO:0000259" key="3">
    <source>
        <dbReference type="Pfam" id="PF02016"/>
    </source>
</evidence>
<dbReference type="KEGG" id="ssai:N0B31_12505"/>
<dbReference type="Gene3D" id="3.40.50.10740">
    <property type="entry name" value="Class I glutamine amidotransferase-like"/>
    <property type="match status" value="1"/>
</dbReference>
<evidence type="ECO:0000256" key="1">
    <source>
        <dbReference type="ARBA" id="ARBA00010233"/>
    </source>
</evidence>
<organism evidence="5 6">
    <name type="scientific">Salinirubellus salinus</name>
    <dbReference type="NCBI Taxonomy" id="1364945"/>
    <lineage>
        <taxon>Archaea</taxon>
        <taxon>Methanobacteriati</taxon>
        <taxon>Methanobacteriota</taxon>
        <taxon>Stenosarchaea group</taxon>
        <taxon>Halobacteria</taxon>
        <taxon>Halobacteriales</taxon>
        <taxon>Natronomonadaceae</taxon>
        <taxon>Salinirubellus</taxon>
    </lineage>
</organism>
<gene>
    <name evidence="5" type="ORF">N0B31_12505</name>
</gene>
<dbReference type="InterPro" id="IPR003507">
    <property type="entry name" value="S66_fam"/>
</dbReference>
<dbReference type="InterPro" id="IPR040449">
    <property type="entry name" value="Peptidase_S66_N"/>
</dbReference>
<dbReference type="InterPro" id="IPR027461">
    <property type="entry name" value="Carboxypeptidase_A_C_sf"/>
</dbReference>
<feature type="domain" description="LD-carboxypeptidase C-terminal" evidence="4">
    <location>
        <begin position="211"/>
        <end position="341"/>
    </location>
</feature>
<evidence type="ECO:0000313" key="5">
    <source>
        <dbReference type="EMBL" id="UWM52970.1"/>
    </source>
</evidence>
<dbReference type="SUPFAM" id="SSF52317">
    <property type="entry name" value="Class I glutamine amidotransferase-like"/>
    <property type="match status" value="1"/>
</dbReference>
<accession>A0A9E7QZM3</accession>
<dbReference type="Pfam" id="PF17676">
    <property type="entry name" value="Peptidase_S66C"/>
    <property type="match status" value="1"/>
</dbReference>
<dbReference type="CDD" id="cd07062">
    <property type="entry name" value="Peptidase_S66_mccF_like"/>
    <property type="match status" value="1"/>
</dbReference>
<sequence>MTDDATPTVAPPVSPGDRVAVLSPASGGGHRFPHPYERGLRLLRERFDLEPVAFPTATRSSEWLYDHPEERARDLERAFRDPDIGAVLATIGGNDQVRVLKHLDGDVLAATPTRFFGSSDNTHLHSLLWERGVVSYYGGDVLTTLGTAVDRFAEAGEWLGRALFDETFGDLTPAAEWTDEDPDWFAPDYHGTALEREPWEWAWRGGDQRAEGRLWGGCLEVLDTVLAADRTCPGTDALAGGVLFLESSEELPGESEVRRMLLGMGERGVLGAVDAVLVGRPKARNPHEDPGSEARAAYREAQYDLVTDVVAEYAPEVPVVCGVDVGHTYPTAPLPVGGRCVVDPAAERVTFPTR</sequence>
<dbReference type="PANTHER" id="PTHR30237:SF4">
    <property type="entry name" value="LD-CARBOXYPEPTIDASE C-TERMINAL DOMAIN-CONTAINING PROTEIN"/>
    <property type="match status" value="1"/>
</dbReference>
<dbReference type="PANTHER" id="PTHR30237">
    <property type="entry name" value="MURAMOYLTETRAPEPTIDE CARBOXYPEPTIDASE"/>
    <property type="match status" value="1"/>
</dbReference>
<dbReference type="InterPro" id="IPR029062">
    <property type="entry name" value="Class_I_gatase-like"/>
</dbReference>
<dbReference type="GeneID" id="74943257"/>
<dbReference type="GO" id="GO:0016787">
    <property type="term" value="F:hydrolase activity"/>
    <property type="evidence" value="ECO:0007669"/>
    <property type="project" value="UniProtKB-KW"/>
</dbReference>
<evidence type="ECO:0000259" key="4">
    <source>
        <dbReference type="Pfam" id="PF17676"/>
    </source>
</evidence>